<comment type="caution">
    <text evidence="1">The sequence shown here is derived from an EMBL/GenBank/DDBJ whole genome shotgun (WGS) entry which is preliminary data.</text>
</comment>
<name>A0A9N8EU80_9STRA</name>
<dbReference type="Proteomes" id="UP001153069">
    <property type="component" value="Unassembled WGS sequence"/>
</dbReference>
<organism evidence="1 2">
    <name type="scientific">Seminavis robusta</name>
    <dbReference type="NCBI Taxonomy" id="568900"/>
    <lineage>
        <taxon>Eukaryota</taxon>
        <taxon>Sar</taxon>
        <taxon>Stramenopiles</taxon>
        <taxon>Ochrophyta</taxon>
        <taxon>Bacillariophyta</taxon>
        <taxon>Bacillariophyceae</taxon>
        <taxon>Bacillariophycidae</taxon>
        <taxon>Naviculales</taxon>
        <taxon>Naviculaceae</taxon>
        <taxon>Seminavis</taxon>
    </lineage>
</organism>
<proteinExistence type="predicted"/>
<evidence type="ECO:0000313" key="1">
    <source>
        <dbReference type="EMBL" id="CAB9526089.1"/>
    </source>
</evidence>
<accession>A0A9N8EU80</accession>
<reference evidence="1" key="1">
    <citation type="submission" date="2020-06" db="EMBL/GenBank/DDBJ databases">
        <authorList>
            <consortium name="Plant Systems Biology data submission"/>
        </authorList>
    </citation>
    <scope>NUCLEOTIDE SEQUENCE</scope>
    <source>
        <strain evidence="1">D6</strain>
    </source>
</reference>
<protein>
    <submittedName>
        <fullName evidence="1">Uncharacterized protein</fullName>
    </submittedName>
</protein>
<keyword evidence="2" id="KW-1185">Reference proteome</keyword>
<gene>
    <name evidence="1" type="ORF">SEMRO_1775_G296820.1</name>
</gene>
<dbReference type="EMBL" id="CAICTM010001773">
    <property type="protein sequence ID" value="CAB9526089.1"/>
    <property type="molecule type" value="Genomic_DNA"/>
</dbReference>
<evidence type="ECO:0000313" key="2">
    <source>
        <dbReference type="Proteomes" id="UP001153069"/>
    </source>
</evidence>
<dbReference type="AlphaFoldDB" id="A0A9N8EU80"/>
<sequence length="193" mass="21599">MCRCLMNRKSMQAPSLSTRTKAIACPCLGRSKAAPIKKANRIKKAVRFSTHLNKVNVCHIPLDVRKRTWHTREDYQDIKMEAKKFILLESGRSAANGVPPSPLTQLLEQENNDFTPRGLETIMSPQVRSVRKEWVGNTVRGVLLLQQIHKMMGVQNPEQLREISTSASQSSAFCAQMLGASDAEECSSWGTQC</sequence>